<dbReference type="Gene3D" id="3.40.50.12780">
    <property type="entry name" value="N-terminal domain of ligase-like"/>
    <property type="match status" value="1"/>
</dbReference>
<dbReference type="EMBL" id="QHKI01000009">
    <property type="protein sequence ID" value="RSM86223.1"/>
    <property type="molecule type" value="Genomic_DNA"/>
</dbReference>
<dbReference type="Proteomes" id="UP000287547">
    <property type="component" value="Unassembled WGS sequence"/>
</dbReference>
<dbReference type="OrthoDB" id="9803968at2"/>
<dbReference type="Pfam" id="PF13193">
    <property type="entry name" value="AMP-binding_C"/>
    <property type="match status" value="1"/>
</dbReference>
<reference evidence="4 5" key="1">
    <citation type="submission" date="2018-05" db="EMBL/GenBank/DDBJ databases">
        <title>Evolution of GPA BGCs.</title>
        <authorList>
            <person name="Waglechner N."/>
            <person name="Wright G.D."/>
        </authorList>
    </citation>
    <scope>NUCLEOTIDE SEQUENCE [LARGE SCALE GENOMIC DNA]</scope>
    <source>
        <strain evidence="4 5">A82846</strain>
    </source>
</reference>
<evidence type="ECO:0000259" key="3">
    <source>
        <dbReference type="Pfam" id="PF13193"/>
    </source>
</evidence>
<dbReference type="Gene3D" id="3.30.300.30">
    <property type="match status" value="1"/>
</dbReference>
<evidence type="ECO:0000256" key="1">
    <source>
        <dbReference type="ARBA" id="ARBA00022598"/>
    </source>
</evidence>
<dbReference type="InterPro" id="IPR042099">
    <property type="entry name" value="ANL_N_sf"/>
</dbReference>
<comment type="caution">
    <text evidence="4">The sequence shown here is derived from an EMBL/GenBank/DDBJ whole genome shotgun (WGS) entry which is preliminary data.</text>
</comment>
<evidence type="ECO:0000259" key="2">
    <source>
        <dbReference type="Pfam" id="PF00501"/>
    </source>
</evidence>
<dbReference type="PROSITE" id="PS00455">
    <property type="entry name" value="AMP_BINDING"/>
    <property type="match status" value="1"/>
</dbReference>
<proteinExistence type="predicted"/>
<dbReference type="PANTHER" id="PTHR43352">
    <property type="entry name" value="ACETYL-COA SYNTHETASE"/>
    <property type="match status" value="1"/>
</dbReference>
<dbReference type="AlphaFoldDB" id="A0A428ZDQ5"/>
<dbReference type="InterPro" id="IPR000873">
    <property type="entry name" value="AMP-dep_synth/lig_dom"/>
</dbReference>
<feature type="domain" description="AMP-binding enzyme C-terminal" evidence="3">
    <location>
        <begin position="406"/>
        <end position="480"/>
    </location>
</feature>
<dbReference type="InterPro" id="IPR025110">
    <property type="entry name" value="AMP-bd_C"/>
</dbReference>
<dbReference type="InterPro" id="IPR020845">
    <property type="entry name" value="AMP-binding_CS"/>
</dbReference>
<name>A0A428ZDQ5_KIBAR</name>
<sequence length="491" mass="52733">MRRNSNFADVLATRAEQNGRSGRTAYVIGDVSWTHGQVHDLAARAAGVLFERGVRPGERVLLAAPDGIEWVVAFLAIARLGATAVLVNPELTAADHTKLLADCDPRLCLSPESLADRFASRTWVDVEALVSNQVLLSASFAAANVSVNAPLYIQYTSGTTGRPKGVVHTHGDPVGYATAVAQDVLRIRPDDVTLSVSKMFWAYGFGNALVFPLYTGSAAVLSGHRPAAEEIVELVARHGVTVLCSVPSSYAALAETKARSSFRTVRAAVSAGETMPNPLAERLPEAIGCAALEQIGSTEAGHAFCANTVDHNVSSTLGRPVPGWELQLRDAAGELVEPGQVGDLWVRGPTLFSHYLNQPRATARTLVDGWLATHDRAVLGEDGTYRHVGRADDMEMVGGISMSPIEVERVLLSHPLVREAAVAAVRDDRQATKLRAFVVAADAPHLPEDLIELVRSRLPAFKVPRSVQMVSELPRTPTGKLRRHVVRTGSW</sequence>
<evidence type="ECO:0000313" key="5">
    <source>
        <dbReference type="Proteomes" id="UP000287547"/>
    </source>
</evidence>
<dbReference type="PANTHER" id="PTHR43352:SF1">
    <property type="entry name" value="ANTHRANILATE--COA LIGASE"/>
    <property type="match status" value="1"/>
</dbReference>
<dbReference type="GO" id="GO:0016878">
    <property type="term" value="F:acid-thiol ligase activity"/>
    <property type="evidence" value="ECO:0007669"/>
    <property type="project" value="TreeGrafter"/>
</dbReference>
<accession>A0A428ZDQ5</accession>
<dbReference type="SUPFAM" id="SSF56801">
    <property type="entry name" value="Acetyl-CoA synthetase-like"/>
    <property type="match status" value="1"/>
</dbReference>
<organism evidence="4 5">
    <name type="scientific">Kibdelosporangium aridum</name>
    <dbReference type="NCBI Taxonomy" id="2030"/>
    <lineage>
        <taxon>Bacteria</taxon>
        <taxon>Bacillati</taxon>
        <taxon>Actinomycetota</taxon>
        <taxon>Actinomycetes</taxon>
        <taxon>Pseudonocardiales</taxon>
        <taxon>Pseudonocardiaceae</taxon>
        <taxon>Kibdelosporangium</taxon>
    </lineage>
</organism>
<gene>
    <name evidence="4" type="ORF">DMH04_13670</name>
</gene>
<keyword evidence="1" id="KW-0436">Ligase</keyword>
<dbReference type="RefSeq" id="WP_037256357.1">
    <property type="nucleotide sequence ID" value="NZ_QHKI01000009.1"/>
</dbReference>
<dbReference type="GO" id="GO:0044550">
    <property type="term" value="P:secondary metabolite biosynthetic process"/>
    <property type="evidence" value="ECO:0007669"/>
    <property type="project" value="TreeGrafter"/>
</dbReference>
<dbReference type="Pfam" id="PF00501">
    <property type="entry name" value="AMP-binding"/>
    <property type="match status" value="1"/>
</dbReference>
<dbReference type="InterPro" id="IPR045851">
    <property type="entry name" value="AMP-bd_C_sf"/>
</dbReference>
<protein>
    <submittedName>
        <fullName evidence="4">Acyl-CoA synthase</fullName>
    </submittedName>
</protein>
<feature type="domain" description="AMP-dependent synthetase/ligase" evidence="2">
    <location>
        <begin position="18"/>
        <end position="356"/>
    </location>
</feature>
<evidence type="ECO:0000313" key="4">
    <source>
        <dbReference type="EMBL" id="RSM86223.1"/>
    </source>
</evidence>